<proteinExistence type="predicted"/>
<reference evidence="1 2" key="1">
    <citation type="submission" date="2016-04" db="EMBL/GenBank/DDBJ databases">
        <title>Genome analyses suggest a sexual origin of heterokaryosis in a supposedly ancient asexual fungus.</title>
        <authorList>
            <person name="Ropars J."/>
            <person name="Sedzielewska K."/>
            <person name="Noel J."/>
            <person name="Charron P."/>
            <person name="Farinelli L."/>
            <person name="Marton T."/>
            <person name="Kruger M."/>
            <person name="Pelin A."/>
            <person name="Brachmann A."/>
            <person name="Corradi N."/>
        </authorList>
    </citation>
    <scope>NUCLEOTIDE SEQUENCE [LARGE SCALE GENOMIC DNA]</scope>
    <source>
        <strain evidence="1 2">A5</strain>
    </source>
</reference>
<protein>
    <submittedName>
        <fullName evidence="1">Uncharacterized protein</fullName>
    </submittedName>
</protein>
<evidence type="ECO:0000313" key="2">
    <source>
        <dbReference type="Proteomes" id="UP000232722"/>
    </source>
</evidence>
<dbReference type="AlphaFoldDB" id="A0A2N0NWP6"/>
<organism evidence="1 2">
    <name type="scientific">Rhizophagus irregularis</name>
    <dbReference type="NCBI Taxonomy" id="588596"/>
    <lineage>
        <taxon>Eukaryota</taxon>
        <taxon>Fungi</taxon>
        <taxon>Fungi incertae sedis</taxon>
        <taxon>Mucoromycota</taxon>
        <taxon>Glomeromycotina</taxon>
        <taxon>Glomeromycetes</taxon>
        <taxon>Glomerales</taxon>
        <taxon>Glomeraceae</taxon>
        <taxon>Rhizophagus</taxon>
    </lineage>
</organism>
<dbReference type="EMBL" id="LLXJ01002378">
    <property type="protein sequence ID" value="PKB98998.1"/>
    <property type="molecule type" value="Genomic_DNA"/>
</dbReference>
<sequence>MSLEMVINDEIICPVNNEEENTFRAIITKARRSGRTSSAKVLGEYVPKTDEMYSPDNSAEIDSTSLKVLHGLISWTEENKNIMCKKDYRFTCETY</sequence>
<accession>A0A2N0NWP6</accession>
<comment type="caution">
    <text evidence="1">The sequence shown here is derived from an EMBL/GenBank/DDBJ whole genome shotgun (WGS) entry which is preliminary data.</text>
</comment>
<evidence type="ECO:0000313" key="1">
    <source>
        <dbReference type="EMBL" id="PKB98998.1"/>
    </source>
</evidence>
<dbReference type="Proteomes" id="UP000232722">
    <property type="component" value="Unassembled WGS sequence"/>
</dbReference>
<gene>
    <name evidence="1" type="ORF">RhiirA5_430436</name>
</gene>
<reference evidence="1 2" key="2">
    <citation type="submission" date="2017-09" db="EMBL/GenBank/DDBJ databases">
        <title>Extensive intraspecific genome diversity in a model arbuscular mycorrhizal fungus.</title>
        <authorList>
            <person name="Chen E.C."/>
            <person name="Morin E."/>
            <person name="Beaudet D."/>
            <person name="Noel J."/>
            <person name="Ndikumana S."/>
            <person name="Charron P."/>
            <person name="St-Onge C."/>
            <person name="Giorgi J."/>
            <person name="Grigoriev I.V."/>
            <person name="Roux C."/>
            <person name="Martin F.M."/>
            <person name="Corradi N."/>
        </authorList>
    </citation>
    <scope>NUCLEOTIDE SEQUENCE [LARGE SCALE GENOMIC DNA]</scope>
    <source>
        <strain evidence="1 2">A5</strain>
    </source>
</reference>
<name>A0A2N0NWP6_9GLOM</name>